<dbReference type="Proteomes" id="UP001431783">
    <property type="component" value="Unassembled WGS sequence"/>
</dbReference>
<keyword evidence="3" id="KW-1185">Reference proteome</keyword>
<evidence type="ECO:0000256" key="1">
    <source>
        <dbReference type="SAM" id="MobiDB-lite"/>
    </source>
</evidence>
<name>A0AAW1VDL3_9CUCU</name>
<gene>
    <name evidence="2" type="ORF">WA026_022780</name>
</gene>
<accession>A0AAW1VDL3</accession>
<organism evidence="2 3">
    <name type="scientific">Henosepilachna vigintioctopunctata</name>
    <dbReference type="NCBI Taxonomy" id="420089"/>
    <lineage>
        <taxon>Eukaryota</taxon>
        <taxon>Metazoa</taxon>
        <taxon>Ecdysozoa</taxon>
        <taxon>Arthropoda</taxon>
        <taxon>Hexapoda</taxon>
        <taxon>Insecta</taxon>
        <taxon>Pterygota</taxon>
        <taxon>Neoptera</taxon>
        <taxon>Endopterygota</taxon>
        <taxon>Coleoptera</taxon>
        <taxon>Polyphaga</taxon>
        <taxon>Cucujiformia</taxon>
        <taxon>Coccinelloidea</taxon>
        <taxon>Coccinellidae</taxon>
        <taxon>Epilachninae</taxon>
        <taxon>Epilachnini</taxon>
        <taxon>Henosepilachna</taxon>
    </lineage>
</organism>
<proteinExistence type="predicted"/>
<protein>
    <submittedName>
        <fullName evidence="2">Uncharacterized protein</fullName>
    </submittedName>
</protein>
<evidence type="ECO:0000313" key="3">
    <source>
        <dbReference type="Proteomes" id="UP001431783"/>
    </source>
</evidence>
<sequence>MDDTSDEEIEEENSSEEEVDLREKHRVNNDSNATKQRVAYGANSIKQKRVSDPIQLLVCGWKVFSYTGLQ</sequence>
<evidence type="ECO:0000313" key="2">
    <source>
        <dbReference type="EMBL" id="KAK9892915.1"/>
    </source>
</evidence>
<reference evidence="2 3" key="1">
    <citation type="submission" date="2023-03" db="EMBL/GenBank/DDBJ databases">
        <title>Genome insight into feeding habits of ladybird beetles.</title>
        <authorList>
            <person name="Li H.-S."/>
            <person name="Huang Y.-H."/>
            <person name="Pang H."/>
        </authorList>
    </citation>
    <scope>NUCLEOTIDE SEQUENCE [LARGE SCALE GENOMIC DNA]</scope>
    <source>
        <strain evidence="2">SYSU_2023b</strain>
        <tissue evidence="2">Whole body</tissue>
    </source>
</reference>
<comment type="caution">
    <text evidence="2">The sequence shown here is derived from an EMBL/GenBank/DDBJ whole genome shotgun (WGS) entry which is preliminary data.</text>
</comment>
<dbReference type="AlphaFoldDB" id="A0AAW1VDL3"/>
<dbReference type="EMBL" id="JARQZJ010000141">
    <property type="protein sequence ID" value="KAK9892915.1"/>
    <property type="molecule type" value="Genomic_DNA"/>
</dbReference>
<feature type="region of interest" description="Disordered" evidence="1">
    <location>
        <begin position="1"/>
        <end position="33"/>
    </location>
</feature>
<feature type="compositionally biased region" description="Acidic residues" evidence="1">
    <location>
        <begin position="1"/>
        <end position="20"/>
    </location>
</feature>